<sequence length="354" mass="39603">MMKTVLNKLKKHWITVWLVIVAMIFGTFVSYAIYTEVSSVKRVVTTKSAPKVLFSSNCMYNTTYERRMPAEVFNVNVCNYDQNSPDMPNSVDINYILTAQLRVKYNGTIMTFSELRNALGEDTAAYNNYVTKAEGYSIGKAQDNNSAGIIASPDMKKFSDHSSSDYTIVYGSAEAYEVLAGGSSSIDKFKVIVPASDFEKTDPEFYVYVEADPQGDSSLTPISTLLYGSKNIVITASWSGTLAERNTNKIDYDFYNYVITGSGSGTLDIMWDPEWFEVNDFFFTNYSGVNFKDGNNIPSEISDGEHDGWNKVTIEVNSANSGKSRYEMQLYKKKENVSYTGDNDAAKHIACELH</sequence>
<evidence type="ECO:0000313" key="3">
    <source>
        <dbReference type="Proteomes" id="UP000004259"/>
    </source>
</evidence>
<keyword evidence="1" id="KW-0812">Transmembrane</keyword>
<evidence type="ECO:0000313" key="2">
    <source>
        <dbReference type="EMBL" id="EGC04854.1"/>
    </source>
</evidence>
<keyword evidence="1" id="KW-1133">Transmembrane helix</keyword>
<protein>
    <submittedName>
        <fullName evidence="2">Conserved domain protein</fullName>
    </submittedName>
</protein>
<name>E9S793_RUMAL</name>
<accession>E9S793</accession>
<dbReference type="eggNOG" id="ENOG50324QI">
    <property type="taxonomic scope" value="Bacteria"/>
</dbReference>
<feature type="transmembrane region" description="Helical" evidence="1">
    <location>
        <begin position="12"/>
        <end position="34"/>
    </location>
</feature>
<dbReference type="OrthoDB" id="1821912at2"/>
<evidence type="ECO:0000256" key="1">
    <source>
        <dbReference type="SAM" id="Phobius"/>
    </source>
</evidence>
<gene>
    <name evidence="2" type="ORF">CUS_4430</name>
</gene>
<dbReference type="EMBL" id="ADKM02000007">
    <property type="protein sequence ID" value="EGC04854.1"/>
    <property type="molecule type" value="Genomic_DNA"/>
</dbReference>
<organism evidence="2 3">
    <name type="scientific">Ruminococcus albus 8</name>
    <dbReference type="NCBI Taxonomy" id="246199"/>
    <lineage>
        <taxon>Bacteria</taxon>
        <taxon>Bacillati</taxon>
        <taxon>Bacillota</taxon>
        <taxon>Clostridia</taxon>
        <taxon>Eubacteriales</taxon>
        <taxon>Oscillospiraceae</taxon>
        <taxon>Ruminococcus</taxon>
    </lineage>
</organism>
<dbReference type="RefSeq" id="WP_002846761.1">
    <property type="nucleotide sequence ID" value="NZ_ADKM02000007.1"/>
</dbReference>
<comment type="caution">
    <text evidence="2">The sequence shown here is derived from an EMBL/GenBank/DDBJ whole genome shotgun (WGS) entry which is preliminary data.</text>
</comment>
<dbReference type="AlphaFoldDB" id="E9S793"/>
<reference evidence="2 3" key="1">
    <citation type="submission" date="2011-02" db="EMBL/GenBank/DDBJ databases">
        <authorList>
            <person name="Nelson K.E."/>
            <person name="Sutton G."/>
            <person name="Torralba M."/>
            <person name="Durkin S."/>
            <person name="Harkins D."/>
            <person name="Montgomery R."/>
            <person name="Ziemer C."/>
            <person name="Klaassens E."/>
            <person name="Ocuiv P."/>
            <person name="Morrison M."/>
        </authorList>
    </citation>
    <scope>NUCLEOTIDE SEQUENCE [LARGE SCALE GENOMIC DNA]</scope>
    <source>
        <strain evidence="2 3">8</strain>
    </source>
</reference>
<keyword evidence="3" id="KW-1185">Reference proteome</keyword>
<keyword evidence="1" id="KW-0472">Membrane</keyword>
<dbReference type="Proteomes" id="UP000004259">
    <property type="component" value="Unassembled WGS sequence"/>
</dbReference>
<dbReference type="STRING" id="246199.CUS_4430"/>
<proteinExistence type="predicted"/>